<dbReference type="EMBL" id="BQKI01000091">
    <property type="protein sequence ID" value="GJN36911.1"/>
    <property type="molecule type" value="Genomic_DNA"/>
</dbReference>
<dbReference type="PRINTS" id="PR00723">
    <property type="entry name" value="SUBTILISIN"/>
</dbReference>
<keyword evidence="2 7" id="KW-0645">Protease</keyword>
<keyword evidence="4 7" id="KW-0378">Hydrolase</keyword>
<comment type="caution">
    <text evidence="13">The sequence shown here is derived from an EMBL/GenBank/DDBJ whole genome shotgun (WGS) entry which is preliminary data.</text>
</comment>
<dbReference type="AlphaFoldDB" id="A0AAV5FQ64"/>
<dbReference type="GO" id="GO:0004252">
    <property type="term" value="F:serine-type endopeptidase activity"/>
    <property type="evidence" value="ECO:0007669"/>
    <property type="project" value="UniProtKB-UniRule"/>
</dbReference>
<evidence type="ECO:0000259" key="11">
    <source>
        <dbReference type="Pfam" id="PF05922"/>
    </source>
</evidence>
<dbReference type="InterPro" id="IPR037045">
    <property type="entry name" value="S8pro/Inhibitor_I9_sf"/>
</dbReference>
<dbReference type="InterPro" id="IPR036852">
    <property type="entry name" value="Peptidase_S8/S53_dom_sf"/>
</dbReference>
<reference evidence="13" key="1">
    <citation type="journal article" date="2018" name="DNA Res.">
        <title>Multiple hybrid de novo genome assembly of finger millet, an orphan allotetraploid crop.</title>
        <authorList>
            <person name="Hatakeyama M."/>
            <person name="Aluri S."/>
            <person name="Balachadran M.T."/>
            <person name="Sivarajan S.R."/>
            <person name="Patrignani A."/>
            <person name="Gruter S."/>
            <person name="Poveda L."/>
            <person name="Shimizu-Inatsugi R."/>
            <person name="Baeten J."/>
            <person name="Francoijs K.J."/>
            <person name="Nataraja K.N."/>
            <person name="Reddy Y.A.N."/>
            <person name="Phadnis S."/>
            <person name="Ravikumar R.L."/>
            <person name="Schlapbach R."/>
            <person name="Sreeman S.M."/>
            <person name="Shimizu K.K."/>
        </authorList>
    </citation>
    <scope>NUCLEOTIDE SEQUENCE</scope>
</reference>
<feature type="domain" description="Subtilisin-like protease fibronectin type-III" evidence="12">
    <location>
        <begin position="652"/>
        <end position="749"/>
    </location>
</feature>
<dbReference type="InterPro" id="IPR000209">
    <property type="entry name" value="Peptidase_S8/S53_dom"/>
</dbReference>
<organism evidence="13 15">
    <name type="scientific">Eleusine coracana subsp. coracana</name>
    <dbReference type="NCBI Taxonomy" id="191504"/>
    <lineage>
        <taxon>Eukaryota</taxon>
        <taxon>Viridiplantae</taxon>
        <taxon>Streptophyta</taxon>
        <taxon>Embryophyta</taxon>
        <taxon>Tracheophyta</taxon>
        <taxon>Spermatophyta</taxon>
        <taxon>Magnoliopsida</taxon>
        <taxon>Liliopsida</taxon>
        <taxon>Poales</taxon>
        <taxon>Poaceae</taxon>
        <taxon>PACMAD clade</taxon>
        <taxon>Chloridoideae</taxon>
        <taxon>Cynodonteae</taxon>
        <taxon>Eleusininae</taxon>
        <taxon>Eleusine</taxon>
    </lineage>
</organism>
<feature type="domain" description="PA" evidence="10">
    <location>
        <begin position="375"/>
        <end position="451"/>
    </location>
</feature>
<dbReference type="InterPro" id="IPR045051">
    <property type="entry name" value="SBT"/>
</dbReference>
<evidence type="ECO:0000256" key="5">
    <source>
        <dbReference type="ARBA" id="ARBA00022825"/>
    </source>
</evidence>
<feature type="active site" description="Charge relay system" evidence="6 7">
    <location>
        <position position="216"/>
    </location>
</feature>
<dbReference type="Gene3D" id="3.30.70.80">
    <property type="entry name" value="Peptidase S8 propeptide/proteinase inhibitor I9"/>
    <property type="match status" value="1"/>
</dbReference>
<dbReference type="PROSITE" id="PS51892">
    <property type="entry name" value="SUBTILASE"/>
    <property type="match status" value="1"/>
</dbReference>
<dbReference type="Gene3D" id="3.50.30.30">
    <property type="match status" value="1"/>
</dbReference>
<keyword evidence="5 7" id="KW-0720">Serine protease</keyword>
<evidence type="ECO:0000256" key="1">
    <source>
        <dbReference type="ARBA" id="ARBA00011073"/>
    </source>
</evidence>
<dbReference type="Pfam" id="PF05922">
    <property type="entry name" value="Inhibitor_I9"/>
    <property type="match status" value="1"/>
</dbReference>
<evidence type="ECO:0000256" key="7">
    <source>
        <dbReference type="PROSITE-ProRule" id="PRU01240"/>
    </source>
</evidence>
<evidence type="ECO:0000313" key="15">
    <source>
        <dbReference type="Proteomes" id="UP001054889"/>
    </source>
</evidence>
<evidence type="ECO:0000256" key="2">
    <source>
        <dbReference type="ARBA" id="ARBA00022670"/>
    </source>
</evidence>
<dbReference type="Pfam" id="PF17766">
    <property type="entry name" value="fn3_6"/>
    <property type="match status" value="1"/>
</dbReference>
<dbReference type="CDD" id="cd02120">
    <property type="entry name" value="PA_subtilisin_like"/>
    <property type="match status" value="1"/>
</dbReference>
<evidence type="ECO:0000256" key="6">
    <source>
        <dbReference type="PIRSR" id="PIRSR615500-1"/>
    </source>
</evidence>
<evidence type="ECO:0000256" key="8">
    <source>
        <dbReference type="SAM" id="SignalP"/>
    </source>
</evidence>
<feature type="signal peptide" evidence="8">
    <location>
        <begin position="1"/>
        <end position="25"/>
    </location>
</feature>
<feature type="domain" description="Inhibitor I9" evidence="11">
    <location>
        <begin position="47"/>
        <end position="123"/>
    </location>
</feature>
<dbReference type="Gene3D" id="2.60.40.2310">
    <property type="match status" value="1"/>
</dbReference>
<proteinExistence type="inferred from homology"/>
<dbReference type="InterPro" id="IPR010259">
    <property type="entry name" value="S8pro/Inhibitor_I9"/>
</dbReference>
<keyword evidence="15" id="KW-1185">Reference proteome</keyword>
<dbReference type="InterPro" id="IPR041469">
    <property type="entry name" value="Subtilisin-like_FN3"/>
</dbReference>
<evidence type="ECO:0000259" key="10">
    <source>
        <dbReference type="Pfam" id="PF02225"/>
    </source>
</evidence>
<gene>
    <name evidence="13" type="primary">gb25778</name>
    <name evidence="14" type="synonym">gb25814</name>
    <name evidence="13" type="ORF">PR202_gb25778</name>
    <name evidence="14" type="ORF">PR202_gb25814</name>
</gene>
<feature type="domain" description="Peptidase S8/S53" evidence="9">
    <location>
        <begin position="158"/>
        <end position="580"/>
    </location>
</feature>
<evidence type="ECO:0000259" key="12">
    <source>
        <dbReference type="Pfam" id="PF17766"/>
    </source>
</evidence>
<evidence type="ECO:0000256" key="3">
    <source>
        <dbReference type="ARBA" id="ARBA00022729"/>
    </source>
</evidence>
<evidence type="ECO:0000313" key="14">
    <source>
        <dbReference type="EMBL" id="GJN36911.1"/>
    </source>
</evidence>
<dbReference type="Gene3D" id="3.40.50.200">
    <property type="entry name" value="Peptidase S8/S53 domain"/>
    <property type="match status" value="1"/>
</dbReference>
<comment type="similarity">
    <text evidence="1 7">Belongs to the peptidase S8 family.</text>
</comment>
<evidence type="ECO:0000256" key="4">
    <source>
        <dbReference type="ARBA" id="ARBA00022801"/>
    </source>
</evidence>
<dbReference type="InterPro" id="IPR003137">
    <property type="entry name" value="PA_domain"/>
</dbReference>
<evidence type="ECO:0000259" key="9">
    <source>
        <dbReference type="Pfam" id="PF00082"/>
    </source>
</evidence>
<dbReference type="InterPro" id="IPR015500">
    <property type="entry name" value="Peptidase_S8_subtilisin-rel"/>
</dbReference>
<reference evidence="13" key="2">
    <citation type="submission" date="2021-12" db="EMBL/GenBank/DDBJ databases">
        <title>Resequencing data analysis of finger millet.</title>
        <authorList>
            <person name="Hatakeyama M."/>
            <person name="Aluri S."/>
            <person name="Balachadran M.T."/>
            <person name="Sivarajan S.R."/>
            <person name="Poveda L."/>
            <person name="Shimizu-Inatsugi R."/>
            <person name="Schlapbach R."/>
            <person name="Sreeman S.M."/>
            <person name="Shimizu K.K."/>
        </authorList>
    </citation>
    <scope>NUCLEOTIDE SEQUENCE</scope>
</reference>
<dbReference type="GO" id="GO:0006508">
    <property type="term" value="P:proteolysis"/>
    <property type="evidence" value="ECO:0007669"/>
    <property type="project" value="UniProtKB-KW"/>
</dbReference>
<feature type="active site" description="Charge relay system" evidence="6 7">
    <location>
        <position position="534"/>
    </location>
</feature>
<feature type="active site" description="Charge relay system" evidence="6 7">
    <location>
        <position position="167"/>
    </location>
</feature>
<keyword evidence="3 8" id="KW-0732">Signal</keyword>
<accession>A0AAV5FQ64</accession>
<sequence length="757" mass="79361">MRTPSPPPRVLLLLAALSICVGSTALVAGDAAKNGSSSGGDAVVGTYLVVVCRADGPKEGGEALRAWHASLLATVLNTTTDAILHESPQQSGPLVYSYEHVVSGFAARLTARQLGELRRLQWCVDAIPCVNYRLMTTYTPTLLGVNSPVTGAWAHSMGEGVIVGVLDNGIDPRHASFSDAGMPPPPPGKWRGGCDFGGAPCNNKLIGGRSVTPGEHGTHTSSTAVGASVSHARLLRTDVGTASGMAPRAHLAFYEVCFDEECPSTKQLVAMERGAFVDGVDVISISAGDDTQKPFYQDLTAVGSFSAVASGGVFVSTSAGNGGPDEATVTNCAPWVLTVAASTMGRRVVSRIKLGNGVVLHGQTMGRYKAVKHRPLVYVPGHQFSDSLDVRDKIVLCDRSESPRTRGEMVRAAGGAGMISFNNVYRGRATAPRDNMTIPAARVSQADGETIMAYVNSTRNPTASLQFTGVEMDPTPRPAVAEYSRGPCNMSSLGVLKPDVTGPETSIIAAVPGTLPRGNASAHTRSFGMFSGTSMAAPHLSGIAAVLKRARPEWSPAAIKSAIMTTADVTHPDGSPIADDTTGMPASYFLMGAGLVNPTKALDPGLVYDLAAVDYVAYVCGLGYEDNFVNEIIAQPMQNVSCATVSKVAGKDLNYPSFMVTLTAAATEVEVRRTVTNVGEAASVYTAEVVAPKGVAVEVVPNRLQFGALNQRMEFRVRFRRDGGATNGTVEGSLRWVSDKHSVRSPIVVLDGSLNLV</sequence>
<dbReference type="SUPFAM" id="SSF52743">
    <property type="entry name" value="Subtilisin-like"/>
    <property type="match status" value="1"/>
</dbReference>
<dbReference type="Pfam" id="PF02225">
    <property type="entry name" value="PA"/>
    <property type="match status" value="1"/>
</dbReference>
<evidence type="ECO:0000313" key="13">
    <source>
        <dbReference type="EMBL" id="GJN36878.1"/>
    </source>
</evidence>
<protein>
    <submittedName>
        <fullName evidence="13">Uncharacterized protein</fullName>
    </submittedName>
</protein>
<dbReference type="Pfam" id="PF00082">
    <property type="entry name" value="Peptidase_S8"/>
    <property type="match status" value="1"/>
</dbReference>
<feature type="chain" id="PRO_5044714628" evidence="8">
    <location>
        <begin position="26"/>
        <end position="757"/>
    </location>
</feature>
<dbReference type="Proteomes" id="UP001054889">
    <property type="component" value="Unassembled WGS sequence"/>
</dbReference>
<dbReference type="PANTHER" id="PTHR10795">
    <property type="entry name" value="PROPROTEIN CONVERTASE SUBTILISIN/KEXIN"/>
    <property type="match status" value="1"/>
</dbReference>
<name>A0AAV5FQ64_ELECO</name>
<dbReference type="EMBL" id="BQKI01000091">
    <property type="protein sequence ID" value="GJN36878.1"/>
    <property type="molecule type" value="Genomic_DNA"/>
</dbReference>